<dbReference type="STRING" id="1095629.A0A0C9YDU0"/>
<dbReference type="InterPro" id="IPR001857">
    <property type="entry name" value="Ribosomal_bL19"/>
</dbReference>
<comment type="similarity">
    <text evidence="1">Belongs to the bacterial ribosomal protein bL19 family.</text>
</comment>
<feature type="compositionally biased region" description="Low complexity" evidence="6">
    <location>
        <begin position="237"/>
        <end position="247"/>
    </location>
</feature>
<dbReference type="GO" id="GO:0008143">
    <property type="term" value="F:poly(A) binding"/>
    <property type="evidence" value="ECO:0007669"/>
    <property type="project" value="TreeGrafter"/>
</dbReference>
<dbReference type="GO" id="GO:0005840">
    <property type="term" value="C:ribosome"/>
    <property type="evidence" value="ECO:0007669"/>
    <property type="project" value="UniProtKB-KW"/>
</dbReference>
<accession>A0A0C9YDU0</accession>
<evidence type="ECO:0000256" key="6">
    <source>
        <dbReference type="SAM" id="MobiDB-lite"/>
    </source>
</evidence>
<dbReference type="Gene3D" id="2.30.30.790">
    <property type="match status" value="1"/>
</dbReference>
<dbReference type="Pfam" id="PF01245">
    <property type="entry name" value="Ribosomal_L19"/>
    <property type="match status" value="1"/>
</dbReference>
<dbReference type="Pfam" id="PF00076">
    <property type="entry name" value="RRM_1"/>
    <property type="match status" value="1"/>
</dbReference>
<dbReference type="GO" id="GO:0003735">
    <property type="term" value="F:structural constituent of ribosome"/>
    <property type="evidence" value="ECO:0007669"/>
    <property type="project" value="InterPro"/>
</dbReference>
<dbReference type="Gene3D" id="3.30.70.330">
    <property type="match status" value="1"/>
</dbReference>
<dbReference type="PANTHER" id="PTHR23236">
    <property type="entry name" value="EUKARYOTIC TRANSLATION INITIATION FACTOR 4B/4H"/>
    <property type="match status" value="1"/>
</dbReference>
<proteinExistence type="inferred from homology"/>
<dbReference type="PROSITE" id="PS50102">
    <property type="entry name" value="RRM"/>
    <property type="match status" value="1"/>
</dbReference>
<keyword evidence="4" id="KW-0687">Ribonucleoprotein</keyword>
<keyword evidence="2 5" id="KW-0694">RNA-binding</keyword>
<dbReference type="InterPro" id="IPR012677">
    <property type="entry name" value="Nucleotide-bd_a/b_plait_sf"/>
</dbReference>
<dbReference type="HOGENOM" id="CLU_821742_0_0_1"/>
<feature type="region of interest" description="Disordered" evidence="6">
    <location>
        <begin position="237"/>
        <end position="257"/>
    </location>
</feature>
<evidence type="ECO:0000256" key="1">
    <source>
        <dbReference type="ARBA" id="ARBA00005781"/>
    </source>
</evidence>
<evidence type="ECO:0000256" key="2">
    <source>
        <dbReference type="ARBA" id="ARBA00022884"/>
    </source>
</evidence>
<dbReference type="InterPro" id="IPR035979">
    <property type="entry name" value="RBD_domain_sf"/>
</dbReference>
<name>A0A0C9YDU0_9AGAR</name>
<keyword evidence="9" id="KW-1185">Reference proteome</keyword>
<evidence type="ECO:0000256" key="5">
    <source>
        <dbReference type="PROSITE-ProRule" id="PRU00176"/>
    </source>
</evidence>
<reference evidence="8 9" key="1">
    <citation type="submission" date="2014-04" db="EMBL/GenBank/DDBJ databases">
        <authorList>
            <consortium name="DOE Joint Genome Institute"/>
            <person name="Kuo A."/>
            <person name="Kohler A."/>
            <person name="Nagy L.G."/>
            <person name="Floudas D."/>
            <person name="Copeland A."/>
            <person name="Barry K.W."/>
            <person name="Cichocki N."/>
            <person name="Veneault-Fourrey C."/>
            <person name="LaButti K."/>
            <person name="Lindquist E.A."/>
            <person name="Lipzen A."/>
            <person name="Lundell T."/>
            <person name="Morin E."/>
            <person name="Murat C."/>
            <person name="Sun H."/>
            <person name="Tunlid A."/>
            <person name="Henrissat B."/>
            <person name="Grigoriev I.V."/>
            <person name="Hibbett D.S."/>
            <person name="Martin F."/>
            <person name="Nordberg H.P."/>
            <person name="Cantor M.N."/>
            <person name="Hua S.X."/>
        </authorList>
    </citation>
    <scope>NUCLEOTIDE SEQUENCE [LARGE SCALE GENOMIC DNA]</scope>
    <source>
        <strain evidence="8 9">LaAM-08-1</strain>
    </source>
</reference>
<keyword evidence="3" id="KW-0689">Ribosomal protein</keyword>
<reference evidence="9" key="2">
    <citation type="submission" date="2015-01" db="EMBL/GenBank/DDBJ databases">
        <title>Evolutionary Origins and Diversification of the Mycorrhizal Mutualists.</title>
        <authorList>
            <consortium name="DOE Joint Genome Institute"/>
            <consortium name="Mycorrhizal Genomics Consortium"/>
            <person name="Kohler A."/>
            <person name="Kuo A."/>
            <person name="Nagy L.G."/>
            <person name="Floudas D."/>
            <person name="Copeland A."/>
            <person name="Barry K.W."/>
            <person name="Cichocki N."/>
            <person name="Veneault-Fourrey C."/>
            <person name="LaButti K."/>
            <person name="Lindquist E.A."/>
            <person name="Lipzen A."/>
            <person name="Lundell T."/>
            <person name="Morin E."/>
            <person name="Murat C."/>
            <person name="Riley R."/>
            <person name="Ohm R."/>
            <person name="Sun H."/>
            <person name="Tunlid A."/>
            <person name="Henrissat B."/>
            <person name="Grigoriev I.V."/>
            <person name="Hibbett D.S."/>
            <person name="Martin F."/>
        </authorList>
    </citation>
    <scope>NUCLEOTIDE SEQUENCE [LARGE SCALE GENOMIC DNA]</scope>
    <source>
        <strain evidence="9">LaAM-08-1</strain>
    </source>
</reference>
<dbReference type="OrthoDB" id="4726at2759"/>
<dbReference type="PRINTS" id="PR00061">
    <property type="entry name" value="RIBOSOMALL19"/>
</dbReference>
<dbReference type="InterPro" id="IPR038657">
    <property type="entry name" value="Ribosomal_bL19_sf"/>
</dbReference>
<dbReference type="GO" id="GO:0006412">
    <property type="term" value="P:translation"/>
    <property type="evidence" value="ECO:0007669"/>
    <property type="project" value="InterPro"/>
</dbReference>
<evidence type="ECO:0000313" key="9">
    <source>
        <dbReference type="Proteomes" id="UP000054477"/>
    </source>
</evidence>
<sequence length="396" mass="44230">MLPKNRSEIMLMKQRVEEMEREAKKLRELQAAAEQASNDDDDGGVPMETEEDKSAADNRSVYVGNVDYSATPEEIQGHFQACGTINRVTILCDKFTGHPKGYAYVEFAEPEHIDAALAMDNSLFRGRLIKACSVSPSLWNPKKAVEDIVGATEEVTEEVILGIVRIEDVAGVGVGDSEDGRYGTSCQLVPIFTLFDKQNSSLNVIQHISFSAFHSGFWCSMSYILCRRATRLMSTSTKQQAASKSQQPYPFSSTALTPDVHHIPPTPSLRQGKGLMEYLQQTLPTPDKREVLRRLFNRNSPARLLPGSIVTVLSEQAPTSFTGVLLAIRRRGQDTSFRVRNIIQRTGVEMQFFPNSPGLKEIKLIRKPPKGRMRRAKLFYLRDSPEKMSMIAGGKK</sequence>
<feature type="region of interest" description="Disordered" evidence="6">
    <location>
        <begin position="21"/>
        <end position="58"/>
    </location>
</feature>
<gene>
    <name evidence="8" type="ORF">K443DRAFT_119168</name>
</gene>
<feature type="compositionally biased region" description="Acidic residues" evidence="6">
    <location>
        <begin position="37"/>
        <end position="51"/>
    </location>
</feature>
<dbReference type="GO" id="GO:1990904">
    <property type="term" value="C:ribonucleoprotein complex"/>
    <property type="evidence" value="ECO:0007669"/>
    <property type="project" value="UniProtKB-KW"/>
</dbReference>
<dbReference type="SMART" id="SM00360">
    <property type="entry name" value="RRM"/>
    <property type="match status" value="1"/>
</dbReference>
<dbReference type="InterPro" id="IPR008991">
    <property type="entry name" value="Translation_prot_SH3-like_sf"/>
</dbReference>
<organism evidence="8 9">
    <name type="scientific">Laccaria amethystina LaAM-08-1</name>
    <dbReference type="NCBI Taxonomy" id="1095629"/>
    <lineage>
        <taxon>Eukaryota</taxon>
        <taxon>Fungi</taxon>
        <taxon>Dikarya</taxon>
        <taxon>Basidiomycota</taxon>
        <taxon>Agaricomycotina</taxon>
        <taxon>Agaricomycetes</taxon>
        <taxon>Agaricomycetidae</taxon>
        <taxon>Agaricales</taxon>
        <taxon>Agaricineae</taxon>
        <taxon>Hydnangiaceae</taxon>
        <taxon>Laccaria</taxon>
    </lineage>
</organism>
<dbReference type="EMBL" id="KN838542">
    <property type="protein sequence ID" value="KIK08567.1"/>
    <property type="molecule type" value="Genomic_DNA"/>
</dbReference>
<dbReference type="CDD" id="cd12306">
    <property type="entry name" value="RRM_II_PABPs"/>
    <property type="match status" value="1"/>
</dbReference>
<protein>
    <recommendedName>
        <fullName evidence="7">RRM domain-containing protein</fullName>
    </recommendedName>
</protein>
<dbReference type="Proteomes" id="UP000054477">
    <property type="component" value="Unassembled WGS sequence"/>
</dbReference>
<dbReference type="PANTHER" id="PTHR23236:SF12">
    <property type="entry name" value="EUKARYOTIC INITIATION FACTOR 4B-RELATED"/>
    <property type="match status" value="1"/>
</dbReference>
<dbReference type="InterPro" id="IPR000504">
    <property type="entry name" value="RRM_dom"/>
</dbReference>
<evidence type="ECO:0000256" key="4">
    <source>
        <dbReference type="ARBA" id="ARBA00023274"/>
    </source>
</evidence>
<evidence type="ECO:0000313" key="8">
    <source>
        <dbReference type="EMBL" id="KIK08567.1"/>
    </source>
</evidence>
<dbReference type="SUPFAM" id="SSF50104">
    <property type="entry name" value="Translation proteins SH3-like domain"/>
    <property type="match status" value="1"/>
</dbReference>
<dbReference type="SUPFAM" id="SSF54928">
    <property type="entry name" value="RNA-binding domain, RBD"/>
    <property type="match status" value="1"/>
</dbReference>
<dbReference type="AlphaFoldDB" id="A0A0C9YDU0"/>
<feature type="domain" description="RRM" evidence="7">
    <location>
        <begin position="59"/>
        <end position="136"/>
    </location>
</feature>
<evidence type="ECO:0000259" key="7">
    <source>
        <dbReference type="PROSITE" id="PS50102"/>
    </source>
</evidence>
<evidence type="ECO:0000256" key="3">
    <source>
        <dbReference type="ARBA" id="ARBA00022980"/>
    </source>
</evidence>